<proteinExistence type="predicted"/>
<feature type="transmembrane region" description="Helical" evidence="6">
    <location>
        <begin position="89"/>
        <end position="107"/>
    </location>
</feature>
<evidence type="ECO:0000256" key="1">
    <source>
        <dbReference type="ARBA" id="ARBA00004141"/>
    </source>
</evidence>
<dbReference type="GeneID" id="19974164"/>
<feature type="region of interest" description="Disordered" evidence="5">
    <location>
        <begin position="216"/>
        <end position="240"/>
    </location>
</feature>
<dbReference type="EMBL" id="KB822722">
    <property type="protein sequence ID" value="ETN38787.1"/>
    <property type="molecule type" value="Genomic_DNA"/>
</dbReference>
<dbReference type="eggNOG" id="KOG3142">
    <property type="taxonomic scope" value="Eukaryota"/>
</dbReference>
<feature type="compositionally biased region" description="Acidic residues" evidence="5">
    <location>
        <begin position="224"/>
        <end position="236"/>
    </location>
</feature>
<comment type="subcellular location">
    <subcellularLocation>
        <location evidence="1">Membrane</location>
        <topology evidence="1">Multi-pass membrane protein</topology>
    </subcellularLocation>
</comment>
<evidence type="ECO:0000313" key="7">
    <source>
        <dbReference type="EMBL" id="ETN38787.1"/>
    </source>
</evidence>
<evidence type="ECO:0000256" key="3">
    <source>
        <dbReference type="ARBA" id="ARBA00022989"/>
    </source>
</evidence>
<evidence type="ECO:0000256" key="5">
    <source>
        <dbReference type="SAM" id="MobiDB-lite"/>
    </source>
</evidence>
<dbReference type="AlphaFoldDB" id="W2RQP9"/>
<feature type="compositionally biased region" description="Polar residues" evidence="5">
    <location>
        <begin position="351"/>
        <end position="360"/>
    </location>
</feature>
<evidence type="ECO:0000313" key="8">
    <source>
        <dbReference type="Proteomes" id="UP000030752"/>
    </source>
</evidence>
<feature type="transmembrane region" description="Helical" evidence="6">
    <location>
        <begin position="119"/>
        <end position="139"/>
    </location>
</feature>
<evidence type="ECO:0008006" key="9">
    <source>
        <dbReference type="Google" id="ProtNLM"/>
    </source>
</evidence>
<dbReference type="Pfam" id="PF03208">
    <property type="entry name" value="PRA1"/>
    <property type="match status" value="1"/>
</dbReference>
<feature type="region of interest" description="Disordered" evidence="5">
    <location>
        <begin position="285"/>
        <end position="580"/>
    </location>
</feature>
<keyword evidence="4 6" id="KW-0472">Membrane</keyword>
<keyword evidence="3 6" id="KW-1133">Transmembrane helix</keyword>
<dbReference type="STRING" id="1220924.W2RQP9"/>
<evidence type="ECO:0000256" key="6">
    <source>
        <dbReference type="SAM" id="Phobius"/>
    </source>
</evidence>
<gene>
    <name evidence="7" type="ORF">HMPREF1541_06825</name>
</gene>
<keyword evidence="2 6" id="KW-0812">Transmembrane</keyword>
<dbReference type="Proteomes" id="UP000030752">
    <property type="component" value="Unassembled WGS sequence"/>
</dbReference>
<dbReference type="InParanoid" id="W2RQP9"/>
<dbReference type="PANTHER" id="PTHR19317:SF0">
    <property type="entry name" value="PRENYLATED RAB ACCEPTOR PROTEIN 1"/>
    <property type="match status" value="1"/>
</dbReference>
<dbReference type="PANTHER" id="PTHR19317">
    <property type="entry name" value="PRENYLATED RAB ACCEPTOR 1-RELATED"/>
    <property type="match status" value="1"/>
</dbReference>
<name>W2RQP9_CYPE1</name>
<dbReference type="HOGENOM" id="CLU_020822_2_0_1"/>
<dbReference type="GO" id="GO:0016020">
    <property type="term" value="C:membrane"/>
    <property type="evidence" value="ECO:0007669"/>
    <property type="project" value="UniProtKB-SubCell"/>
</dbReference>
<evidence type="ECO:0000256" key="4">
    <source>
        <dbReference type="ARBA" id="ARBA00023136"/>
    </source>
</evidence>
<feature type="transmembrane region" description="Helical" evidence="6">
    <location>
        <begin position="65"/>
        <end position="83"/>
    </location>
</feature>
<feature type="compositionally biased region" description="Low complexity" evidence="5">
    <location>
        <begin position="332"/>
        <end position="341"/>
    </location>
</feature>
<organism evidence="7 8">
    <name type="scientific">Cyphellophora europaea (strain CBS 101466)</name>
    <name type="common">Phialophora europaea</name>
    <dbReference type="NCBI Taxonomy" id="1220924"/>
    <lineage>
        <taxon>Eukaryota</taxon>
        <taxon>Fungi</taxon>
        <taxon>Dikarya</taxon>
        <taxon>Ascomycota</taxon>
        <taxon>Pezizomycotina</taxon>
        <taxon>Eurotiomycetes</taxon>
        <taxon>Chaetothyriomycetidae</taxon>
        <taxon>Chaetothyriales</taxon>
        <taxon>Cyphellophoraceae</taxon>
        <taxon>Cyphellophora</taxon>
    </lineage>
</organism>
<feature type="compositionally biased region" description="Pro residues" evidence="5">
    <location>
        <begin position="295"/>
        <end position="308"/>
    </location>
</feature>
<reference evidence="7 8" key="1">
    <citation type="submission" date="2013-03" db="EMBL/GenBank/DDBJ databases">
        <title>The Genome Sequence of Phialophora europaea CBS 101466.</title>
        <authorList>
            <consortium name="The Broad Institute Genomics Platform"/>
            <person name="Cuomo C."/>
            <person name="de Hoog S."/>
            <person name="Gorbushina A."/>
            <person name="Walker B."/>
            <person name="Young S.K."/>
            <person name="Zeng Q."/>
            <person name="Gargeya S."/>
            <person name="Fitzgerald M."/>
            <person name="Haas B."/>
            <person name="Abouelleil A."/>
            <person name="Allen A.W."/>
            <person name="Alvarado L."/>
            <person name="Arachchi H.M."/>
            <person name="Berlin A.M."/>
            <person name="Chapman S.B."/>
            <person name="Gainer-Dewar J."/>
            <person name="Goldberg J."/>
            <person name="Griggs A."/>
            <person name="Gujja S."/>
            <person name="Hansen M."/>
            <person name="Howarth C."/>
            <person name="Imamovic A."/>
            <person name="Ireland A."/>
            <person name="Larimer J."/>
            <person name="McCowan C."/>
            <person name="Murphy C."/>
            <person name="Pearson M."/>
            <person name="Poon T.W."/>
            <person name="Priest M."/>
            <person name="Roberts A."/>
            <person name="Saif S."/>
            <person name="Shea T."/>
            <person name="Sisk P."/>
            <person name="Sykes S."/>
            <person name="Wortman J."/>
            <person name="Nusbaum C."/>
            <person name="Birren B."/>
        </authorList>
    </citation>
    <scope>NUCLEOTIDE SEQUENCE [LARGE SCALE GENOMIC DNA]</scope>
    <source>
        <strain evidence="7 8">CBS 101466</strain>
    </source>
</reference>
<dbReference type="GO" id="GO:0005794">
    <property type="term" value="C:Golgi apparatus"/>
    <property type="evidence" value="ECO:0007669"/>
    <property type="project" value="TreeGrafter"/>
</dbReference>
<protein>
    <recommendedName>
        <fullName evidence="9">Prenylated Rab acceptor 1</fullName>
    </recommendedName>
</protein>
<dbReference type="OrthoDB" id="63113at2759"/>
<evidence type="ECO:0000256" key="2">
    <source>
        <dbReference type="ARBA" id="ARBA00022692"/>
    </source>
</evidence>
<accession>W2RQP9</accession>
<keyword evidence="8" id="KW-1185">Reference proteome</keyword>
<dbReference type="VEuPathDB" id="FungiDB:HMPREF1541_06825"/>
<sequence length="580" mass="64090">MARLNIPIDVLTSRFNIGDRFSGLRSQSFGQRFANIKPISEFLDIKRLSKPNNFAEVQSRVNYNLTYFSSNYAVVFVMLSIYSLITNPWLLFDIIFVTFGMWFIGKLQGGDLEIGTIKATTSQLYTGLLCIAVPIGFFASPFSTILWLIGASGVTILGHAAWAAQSWSEYDDRFEELETDDDGLHGVELDQGYVPKRFASDELRFTGIDMGARSGARRRHPDYYDDDYTPSDEEYDGSTGLVRRSQGQLMLREKEEALVERAQERIRRARALGKTNVKLSRAEIDALDRLERSQNPPPTPPIPMPAPKAAPKGKKAAAPKQKAIESKKTGKSSKSGSNSPKPKSKESRSRGQSVASTRSKGSAKEEALVPYPVSPDEQYAYPPWYGRPGGPNSLHQEARAGSASRMPQREPMPPMPYYHAYNSHPDVIYGPRPGSNSSYASRPDPADPDWEPRARSASSLVNFPLDQLPQQAVAGTGRAPRFDPADPRYASPPTRRVVSGPPRGRPDELFLPDDQEVMQYLTESTTNDEARSTSDSDDSSQGVQVNVEERAGGQYAIQTRAAAQKRIGSGPSKGAAKKRK</sequence>
<dbReference type="InterPro" id="IPR004895">
    <property type="entry name" value="Prenylated_rab_accept_PRA1"/>
</dbReference>
<feature type="compositionally biased region" description="Low complexity" evidence="5">
    <location>
        <begin position="491"/>
        <end position="502"/>
    </location>
</feature>
<dbReference type="RefSeq" id="XP_008719376.1">
    <property type="nucleotide sequence ID" value="XM_008721154.1"/>
</dbReference>